<evidence type="ECO:0000256" key="11">
    <source>
        <dbReference type="PROSITE-ProRule" id="PRU00284"/>
    </source>
</evidence>
<dbReference type="Proteomes" id="UP000237381">
    <property type="component" value="Unassembled WGS sequence"/>
</dbReference>
<dbReference type="Pfam" id="PF02203">
    <property type="entry name" value="TarH"/>
    <property type="match status" value="1"/>
</dbReference>
<name>A0A2S4M6V0_9BURK</name>
<evidence type="ECO:0000256" key="6">
    <source>
        <dbReference type="ARBA" id="ARBA00022692"/>
    </source>
</evidence>
<dbReference type="Pfam" id="PF00672">
    <property type="entry name" value="HAMP"/>
    <property type="match status" value="1"/>
</dbReference>
<reference evidence="15 16" key="1">
    <citation type="submission" date="2018-01" db="EMBL/GenBank/DDBJ databases">
        <title>Genomic Encyclopedia of Type Strains, Phase III (KMG-III): the genomes of soil and plant-associated and newly described type strains.</title>
        <authorList>
            <person name="Whitman W."/>
        </authorList>
    </citation>
    <scope>NUCLEOTIDE SEQUENCE [LARGE SCALE GENOMIC DNA]</scope>
    <source>
        <strain evidence="15 16">JCM 18070</strain>
    </source>
</reference>
<dbReference type="GO" id="GO:0005886">
    <property type="term" value="C:plasma membrane"/>
    <property type="evidence" value="ECO:0007669"/>
    <property type="project" value="UniProtKB-SubCell"/>
</dbReference>
<dbReference type="SMART" id="SM00283">
    <property type="entry name" value="MA"/>
    <property type="match status" value="1"/>
</dbReference>
<keyword evidence="8 12" id="KW-0472">Membrane</keyword>
<keyword evidence="2" id="KW-1003">Cell membrane</keyword>
<evidence type="ECO:0000256" key="1">
    <source>
        <dbReference type="ARBA" id="ARBA00004429"/>
    </source>
</evidence>
<keyword evidence="5" id="KW-0997">Cell inner membrane</keyword>
<proteinExistence type="inferred from homology"/>
<evidence type="ECO:0000313" key="16">
    <source>
        <dbReference type="Proteomes" id="UP000237381"/>
    </source>
</evidence>
<dbReference type="Gene3D" id="1.10.287.950">
    <property type="entry name" value="Methyl-accepting chemotaxis protein"/>
    <property type="match status" value="1"/>
</dbReference>
<dbReference type="Pfam" id="PF00015">
    <property type="entry name" value="MCPsignal"/>
    <property type="match status" value="1"/>
</dbReference>
<dbReference type="CDD" id="cd06225">
    <property type="entry name" value="HAMP"/>
    <property type="match status" value="1"/>
</dbReference>
<evidence type="ECO:0000256" key="2">
    <source>
        <dbReference type="ARBA" id="ARBA00022475"/>
    </source>
</evidence>
<keyword evidence="7 12" id="KW-1133">Transmembrane helix</keyword>
<feature type="transmembrane region" description="Helical" evidence="12">
    <location>
        <begin position="187"/>
        <end position="210"/>
    </location>
</feature>
<dbReference type="PANTHER" id="PTHR43531">
    <property type="entry name" value="PROTEIN ICFG"/>
    <property type="match status" value="1"/>
</dbReference>
<keyword evidence="9 11" id="KW-0807">Transducer</keyword>
<keyword evidence="6 12" id="KW-0812">Transmembrane</keyword>
<comment type="caution">
    <text evidence="15">The sequence shown here is derived from an EMBL/GenBank/DDBJ whole genome shotgun (WGS) entry which is preliminary data.</text>
</comment>
<evidence type="ECO:0000256" key="9">
    <source>
        <dbReference type="ARBA" id="ARBA00023224"/>
    </source>
</evidence>
<dbReference type="EMBL" id="PQGA01000009">
    <property type="protein sequence ID" value="POR50257.1"/>
    <property type="molecule type" value="Genomic_DNA"/>
</dbReference>
<feature type="domain" description="Methyl-accepting transducer" evidence="13">
    <location>
        <begin position="269"/>
        <end position="498"/>
    </location>
</feature>
<dbReference type="PROSITE" id="PS50885">
    <property type="entry name" value="HAMP"/>
    <property type="match status" value="1"/>
</dbReference>
<evidence type="ECO:0000259" key="13">
    <source>
        <dbReference type="PROSITE" id="PS50111"/>
    </source>
</evidence>
<dbReference type="PRINTS" id="PR00260">
    <property type="entry name" value="CHEMTRNSDUCR"/>
</dbReference>
<evidence type="ECO:0000259" key="14">
    <source>
        <dbReference type="PROSITE" id="PS50885"/>
    </source>
</evidence>
<dbReference type="InterPro" id="IPR003122">
    <property type="entry name" value="Tar_rcpt_lig-bd"/>
</dbReference>
<evidence type="ECO:0000256" key="8">
    <source>
        <dbReference type="ARBA" id="ARBA00023136"/>
    </source>
</evidence>
<dbReference type="AlphaFoldDB" id="A0A2S4M6V0"/>
<dbReference type="InterPro" id="IPR003660">
    <property type="entry name" value="HAMP_dom"/>
</dbReference>
<keyword evidence="16" id="KW-1185">Reference proteome</keyword>
<dbReference type="SUPFAM" id="SSF58104">
    <property type="entry name" value="Methyl-accepting chemotaxis protein (MCP) signaling domain"/>
    <property type="match status" value="1"/>
</dbReference>
<evidence type="ECO:0000256" key="5">
    <source>
        <dbReference type="ARBA" id="ARBA00022519"/>
    </source>
</evidence>
<organism evidence="15 16">
    <name type="scientific">Paraburkholderia eburnea</name>
    <dbReference type="NCBI Taxonomy" id="1189126"/>
    <lineage>
        <taxon>Bacteria</taxon>
        <taxon>Pseudomonadati</taxon>
        <taxon>Pseudomonadota</taxon>
        <taxon>Betaproteobacteria</taxon>
        <taxon>Burkholderiales</taxon>
        <taxon>Burkholderiaceae</taxon>
        <taxon>Paraburkholderia</taxon>
    </lineage>
</organism>
<dbReference type="PANTHER" id="PTHR43531:SF14">
    <property type="entry name" value="METHYL-ACCEPTING CHEMOTAXIS PROTEIN I-RELATED"/>
    <property type="match status" value="1"/>
</dbReference>
<dbReference type="InterPro" id="IPR004090">
    <property type="entry name" value="Chemotax_Me-accpt_rcpt"/>
</dbReference>
<dbReference type="GO" id="GO:0004888">
    <property type="term" value="F:transmembrane signaling receptor activity"/>
    <property type="evidence" value="ECO:0007669"/>
    <property type="project" value="InterPro"/>
</dbReference>
<dbReference type="FunFam" id="1.10.287.950:FF:000001">
    <property type="entry name" value="Methyl-accepting chemotaxis sensory transducer"/>
    <property type="match status" value="1"/>
</dbReference>
<comment type="subcellular location">
    <subcellularLocation>
        <location evidence="1">Cell inner membrane</location>
        <topology evidence="1">Multi-pass membrane protein</topology>
    </subcellularLocation>
</comment>
<accession>A0A2S4M6V0</accession>
<keyword evidence="4" id="KW-0145">Chemotaxis</keyword>
<evidence type="ECO:0000256" key="7">
    <source>
        <dbReference type="ARBA" id="ARBA00022989"/>
    </source>
</evidence>
<evidence type="ECO:0000256" key="12">
    <source>
        <dbReference type="SAM" id="Phobius"/>
    </source>
</evidence>
<gene>
    <name evidence="15" type="ORF">B0G62_109165</name>
</gene>
<evidence type="ECO:0000256" key="3">
    <source>
        <dbReference type="ARBA" id="ARBA00022481"/>
    </source>
</evidence>
<keyword evidence="3" id="KW-0488">Methylation</keyword>
<evidence type="ECO:0000256" key="4">
    <source>
        <dbReference type="ARBA" id="ARBA00022500"/>
    </source>
</evidence>
<dbReference type="OrthoDB" id="9806477at2"/>
<dbReference type="InterPro" id="IPR051310">
    <property type="entry name" value="MCP_chemotaxis"/>
</dbReference>
<dbReference type="SMART" id="SM00304">
    <property type="entry name" value="HAMP"/>
    <property type="match status" value="1"/>
</dbReference>
<dbReference type="PROSITE" id="PS50111">
    <property type="entry name" value="CHEMOTAXIS_TRANSDUC_2"/>
    <property type="match status" value="1"/>
</dbReference>
<sequence length="543" mass="55646">MRNLTIRNGLLAVLCTFAAMLVVGAAVGVLMIGRADDAAHRVHEAARASALADALGRDAAQAQAALARAYAALKEQGDTAARDGALTEARNLIAQASHEGDALRAASKAQTHAHNAAVIETQSTLAASLQSAAEALERGDTAAYATLAGGDIARAGTQLNADIAAFHTDADATVDATLAQGAREHDWVMAMVAIGLAGALALVVVTHLALRRLVTAPLAVAVEALNQIAANDLAVPIAPGGRNEIGQLLDAMRRMQDGLTQTVRNVRTCCDAINTGAREIAAGNLDLSSRTEQQSASLEQTAASTEQLTATVRQNADHANQASALAAGAADVAQRGGRVVEEAVETMEAITRSSDKIADITGIIDGIAFQTNILALNASVEAARAGEQGRGFAVVAGEVRMLAQRSAAAAREIKSLIDASVKDVHGGRARVSEAGETMAEIVQSIEKVSGLMKEIASATVEQSAGIEQVEQAVSQMDQVTQQNAALVEQAAAAAGSLEQQASLMAEAVATFRLRPPGTVEKIRETLGGEGAALNGFVPGAAAL</sequence>
<evidence type="ECO:0000313" key="15">
    <source>
        <dbReference type="EMBL" id="POR50257.1"/>
    </source>
</evidence>
<feature type="domain" description="HAMP" evidence="14">
    <location>
        <begin position="212"/>
        <end position="264"/>
    </location>
</feature>
<dbReference type="CDD" id="cd11386">
    <property type="entry name" value="MCP_signal"/>
    <property type="match status" value="1"/>
</dbReference>
<evidence type="ECO:0000256" key="10">
    <source>
        <dbReference type="ARBA" id="ARBA00029447"/>
    </source>
</evidence>
<comment type="similarity">
    <text evidence="10">Belongs to the methyl-accepting chemotaxis (MCP) protein family.</text>
</comment>
<dbReference type="GO" id="GO:0006935">
    <property type="term" value="P:chemotaxis"/>
    <property type="evidence" value="ECO:0007669"/>
    <property type="project" value="UniProtKB-KW"/>
</dbReference>
<dbReference type="GO" id="GO:0007165">
    <property type="term" value="P:signal transduction"/>
    <property type="evidence" value="ECO:0007669"/>
    <property type="project" value="UniProtKB-KW"/>
</dbReference>
<dbReference type="RefSeq" id="WP_103705638.1">
    <property type="nucleotide sequence ID" value="NZ_PQGA01000009.1"/>
</dbReference>
<protein>
    <submittedName>
        <fullName evidence="15">Methyl-accepting chemotaxis sensory transducer with TarH sensor</fullName>
    </submittedName>
</protein>
<dbReference type="InterPro" id="IPR004089">
    <property type="entry name" value="MCPsignal_dom"/>
</dbReference>